<evidence type="ECO:0008006" key="14">
    <source>
        <dbReference type="Google" id="ProtNLM"/>
    </source>
</evidence>
<evidence type="ECO:0000256" key="8">
    <source>
        <dbReference type="ARBA" id="ARBA00023033"/>
    </source>
</evidence>
<organism evidence="12 13">
    <name type="scientific">Panaeolus cyanescens</name>
    <dbReference type="NCBI Taxonomy" id="181874"/>
    <lineage>
        <taxon>Eukaryota</taxon>
        <taxon>Fungi</taxon>
        <taxon>Dikarya</taxon>
        <taxon>Basidiomycota</taxon>
        <taxon>Agaricomycotina</taxon>
        <taxon>Agaricomycetes</taxon>
        <taxon>Agaricomycetidae</taxon>
        <taxon>Agaricales</taxon>
        <taxon>Agaricineae</taxon>
        <taxon>Galeropsidaceae</taxon>
        <taxon>Panaeolus</taxon>
    </lineage>
</organism>
<dbReference type="PROSITE" id="PS00086">
    <property type="entry name" value="CYTOCHROME_P450"/>
    <property type="match status" value="1"/>
</dbReference>
<dbReference type="STRING" id="181874.A0A409VT29"/>
<dbReference type="InterPro" id="IPR001128">
    <property type="entry name" value="Cyt_P450"/>
</dbReference>
<evidence type="ECO:0000313" key="12">
    <source>
        <dbReference type="EMBL" id="PPQ69346.1"/>
    </source>
</evidence>
<protein>
    <recommendedName>
        <fullName evidence="14">Cytochrome P450</fullName>
    </recommendedName>
</protein>
<evidence type="ECO:0000256" key="11">
    <source>
        <dbReference type="SAM" id="Phobius"/>
    </source>
</evidence>
<comment type="caution">
    <text evidence="12">The sequence shown here is derived from an EMBL/GenBank/DDBJ whole genome shotgun (WGS) entry which is preliminary data.</text>
</comment>
<dbReference type="Proteomes" id="UP000284842">
    <property type="component" value="Unassembled WGS sequence"/>
</dbReference>
<dbReference type="PANTHER" id="PTHR46300:SF7">
    <property type="entry name" value="P450, PUTATIVE (EUROFUNG)-RELATED"/>
    <property type="match status" value="1"/>
</dbReference>
<dbReference type="EMBL" id="NHTK01005987">
    <property type="protein sequence ID" value="PPQ69346.1"/>
    <property type="molecule type" value="Genomic_DNA"/>
</dbReference>
<keyword evidence="7 9" id="KW-0408">Iron</keyword>
<evidence type="ECO:0000256" key="6">
    <source>
        <dbReference type="ARBA" id="ARBA00023002"/>
    </source>
</evidence>
<keyword evidence="5 9" id="KW-0479">Metal-binding</keyword>
<dbReference type="OrthoDB" id="2789670at2759"/>
<keyword evidence="6 10" id="KW-0560">Oxidoreductase</keyword>
<evidence type="ECO:0000256" key="4">
    <source>
        <dbReference type="ARBA" id="ARBA00022617"/>
    </source>
</evidence>
<comment type="pathway">
    <text evidence="2">Secondary metabolite biosynthesis.</text>
</comment>
<evidence type="ECO:0000256" key="7">
    <source>
        <dbReference type="ARBA" id="ARBA00023004"/>
    </source>
</evidence>
<dbReference type="SUPFAM" id="SSF48264">
    <property type="entry name" value="Cytochrome P450"/>
    <property type="match status" value="1"/>
</dbReference>
<keyword evidence="8 10" id="KW-0503">Monooxygenase</keyword>
<dbReference type="PANTHER" id="PTHR46300">
    <property type="entry name" value="P450, PUTATIVE (EUROFUNG)-RELATED-RELATED"/>
    <property type="match status" value="1"/>
</dbReference>
<evidence type="ECO:0000256" key="5">
    <source>
        <dbReference type="ARBA" id="ARBA00022723"/>
    </source>
</evidence>
<dbReference type="InterPro" id="IPR036396">
    <property type="entry name" value="Cyt_P450_sf"/>
</dbReference>
<keyword evidence="11" id="KW-0812">Transmembrane</keyword>
<evidence type="ECO:0000313" key="13">
    <source>
        <dbReference type="Proteomes" id="UP000284842"/>
    </source>
</evidence>
<keyword evidence="4 9" id="KW-0349">Heme</keyword>
<dbReference type="AlphaFoldDB" id="A0A409VT29"/>
<reference evidence="12 13" key="1">
    <citation type="journal article" date="2018" name="Evol. Lett.">
        <title>Horizontal gene cluster transfer increased hallucinogenic mushroom diversity.</title>
        <authorList>
            <person name="Reynolds H.T."/>
            <person name="Vijayakumar V."/>
            <person name="Gluck-Thaler E."/>
            <person name="Korotkin H.B."/>
            <person name="Matheny P.B."/>
            <person name="Slot J.C."/>
        </authorList>
    </citation>
    <scope>NUCLEOTIDE SEQUENCE [LARGE SCALE GENOMIC DNA]</scope>
    <source>
        <strain evidence="12 13">2629</strain>
    </source>
</reference>
<dbReference type="PRINTS" id="PR00385">
    <property type="entry name" value="P450"/>
</dbReference>
<proteinExistence type="inferred from homology"/>
<dbReference type="GO" id="GO:0016705">
    <property type="term" value="F:oxidoreductase activity, acting on paired donors, with incorporation or reduction of molecular oxygen"/>
    <property type="evidence" value="ECO:0007669"/>
    <property type="project" value="InterPro"/>
</dbReference>
<comment type="similarity">
    <text evidence="3 10">Belongs to the cytochrome P450 family.</text>
</comment>
<evidence type="ECO:0000256" key="2">
    <source>
        <dbReference type="ARBA" id="ARBA00005179"/>
    </source>
</evidence>
<feature type="transmembrane region" description="Helical" evidence="11">
    <location>
        <begin position="15"/>
        <end position="34"/>
    </location>
</feature>
<dbReference type="Gene3D" id="1.10.630.10">
    <property type="entry name" value="Cytochrome P450"/>
    <property type="match status" value="1"/>
</dbReference>
<dbReference type="PRINTS" id="PR00463">
    <property type="entry name" value="EP450I"/>
</dbReference>
<gene>
    <name evidence="12" type="ORF">CVT24_001641</name>
</gene>
<keyword evidence="13" id="KW-1185">Reference proteome</keyword>
<evidence type="ECO:0000256" key="1">
    <source>
        <dbReference type="ARBA" id="ARBA00001971"/>
    </source>
</evidence>
<dbReference type="InterPro" id="IPR002401">
    <property type="entry name" value="Cyt_P450_E_grp-I"/>
</dbReference>
<dbReference type="CDD" id="cd11065">
    <property type="entry name" value="CYP64-like"/>
    <property type="match status" value="1"/>
</dbReference>
<dbReference type="GO" id="GO:0004497">
    <property type="term" value="F:monooxygenase activity"/>
    <property type="evidence" value="ECO:0007669"/>
    <property type="project" value="UniProtKB-KW"/>
</dbReference>
<dbReference type="InterPro" id="IPR050364">
    <property type="entry name" value="Cytochrome_P450_fung"/>
</dbReference>
<feature type="binding site" description="axial binding residue" evidence="9">
    <location>
        <position position="460"/>
    </location>
    <ligand>
        <name>heme</name>
        <dbReference type="ChEBI" id="CHEBI:30413"/>
    </ligand>
    <ligandPart>
        <name>Fe</name>
        <dbReference type="ChEBI" id="CHEBI:18248"/>
    </ligandPart>
</feature>
<name>A0A409VT29_9AGAR</name>
<evidence type="ECO:0000256" key="10">
    <source>
        <dbReference type="RuleBase" id="RU000461"/>
    </source>
</evidence>
<dbReference type="InterPro" id="IPR017972">
    <property type="entry name" value="Cyt_P450_CS"/>
</dbReference>
<comment type="cofactor">
    <cofactor evidence="1 9">
        <name>heme</name>
        <dbReference type="ChEBI" id="CHEBI:30413"/>
    </cofactor>
</comment>
<dbReference type="InParanoid" id="A0A409VT29"/>
<accession>A0A409VT29</accession>
<evidence type="ECO:0000256" key="9">
    <source>
        <dbReference type="PIRSR" id="PIRSR602401-1"/>
    </source>
</evidence>
<keyword evidence="11" id="KW-1133">Transmembrane helix</keyword>
<dbReference type="GO" id="GO:0005506">
    <property type="term" value="F:iron ion binding"/>
    <property type="evidence" value="ECO:0007669"/>
    <property type="project" value="InterPro"/>
</dbReference>
<dbReference type="GO" id="GO:0020037">
    <property type="term" value="F:heme binding"/>
    <property type="evidence" value="ECO:0007669"/>
    <property type="project" value="InterPro"/>
</dbReference>
<dbReference type="Pfam" id="PF00067">
    <property type="entry name" value="p450"/>
    <property type="match status" value="1"/>
</dbReference>
<evidence type="ECO:0000256" key="3">
    <source>
        <dbReference type="ARBA" id="ARBA00010617"/>
    </source>
</evidence>
<sequence length="534" mass="60221">MALPSLDAVSLSNTLTGYHATALLLVVLYLYLTLRRWRIRHQRNPANLPYPPGPQPWPIVGNMFNIARDNECAAYQKLAKQYGDLVFLSAFGKNVLFVNSFEAANELFEKRSSNYSDRVQSIMSHELMGWDFSFGHMRYGDRWKKHRRIFHSQFQQSAAPAYWSVQRREAHALLRRLLHSPDNLFYHLRHNAAAVIMSVIYGINIAEKEDRYIALAEKALEGMGRAASPGAFYVDIIPMLKNIPEWVPGASFKRQAREWRDAVMGMRNAPFATTMQDMKDGTAQPSFVATLMEELYSKGNFSDDDIETIKNCAGLSYAAGAESTVSTLASVILALVLNPEVQIKAQEELDRVVGHDRLPDFNDRPNLPYTTAILKEVLRWNPVAPLGLPHMSTNDDEFRGYFIPGGTIIVGNSWGILHDPVAYPEPEKFKPERFLGHPEGQAFTPTDRLSSAFGYGRRTCPGKYVAEAQVWISIACILSVFDIRKALDEYGRPIEVVPAFSSGMICHPLSFKFSMKPRSAAARFLIEQTENSVF</sequence>
<keyword evidence="11" id="KW-0472">Membrane</keyword>